<comment type="caution">
    <text evidence="4">The sequence shown here is derived from an EMBL/GenBank/DDBJ whole genome shotgun (WGS) entry which is preliminary data.</text>
</comment>
<organism evidence="4 5">
    <name type="scientific">Dioscorea zingiberensis</name>
    <dbReference type="NCBI Taxonomy" id="325984"/>
    <lineage>
        <taxon>Eukaryota</taxon>
        <taxon>Viridiplantae</taxon>
        <taxon>Streptophyta</taxon>
        <taxon>Embryophyta</taxon>
        <taxon>Tracheophyta</taxon>
        <taxon>Spermatophyta</taxon>
        <taxon>Magnoliopsida</taxon>
        <taxon>Liliopsida</taxon>
        <taxon>Dioscoreales</taxon>
        <taxon>Dioscoreaceae</taxon>
        <taxon>Dioscorea</taxon>
    </lineage>
</organism>
<feature type="chain" id="PRO_5038548843" description="Bifunctional inhibitor/plant lipid transfer protein/seed storage helical domain-containing protein" evidence="3">
    <location>
        <begin position="27"/>
        <end position="93"/>
    </location>
</feature>
<sequence length="93" mass="9928">MKMKSLLLCFMISSSLLLMSFAAAKAVTCDPMQLSSCADAILSAAKPSAACCAKLKQQQPCFCQYAKTPSLKGYINSKNGRKVAETCKCLSCC</sequence>
<gene>
    <name evidence="4" type="ORF">J5N97_019499</name>
</gene>
<evidence type="ECO:0000256" key="3">
    <source>
        <dbReference type="SAM" id="SignalP"/>
    </source>
</evidence>
<dbReference type="InterPro" id="IPR033872">
    <property type="entry name" value="nsLTP2"/>
</dbReference>
<keyword evidence="3" id="KW-0732">Signal</keyword>
<keyword evidence="1" id="KW-0813">Transport</keyword>
<name>A0A9D5CEU9_9LILI</name>
<accession>A0A9D5CEU9</accession>
<dbReference type="GO" id="GO:0008289">
    <property type="term" value="F:lipid binding"/>
    <property type="evidence" value="ECO:0007669"/>
    <property type="project" value="UniProtKB-KW"/>
</dbReference>
<evidence type="ECO:0000256" key="1">
    <source>
        <dbReference type="ARBA" id="ARBA00022448"/>
    </source>
</evidence>
<evidence type="ECO:0000313" key="4">
    <source>
        <dbReference type="EMBL" id="KAJ0971540.1"/>
    </source>
</evidence>
<keyword evidence="2" id="KW-0446">Lipid-binding</keyword>
<dbReference type="Proteomes" id="UP001085076">
    <property type="component" value="Miscellaneous, Linkage group lg05"/>
</dbReference>
<proteinExistence type="predicted"/>
<evidence type="ECO:0000313" key="5">
    <source>
        <dbReference type="Proteomes" id="UP001085076"/>
    </source>
</evidence>
<dbReference type="PANTHER" id="PTHR33214">
    <property type="entry name" value="BIFUNCTIONAL INHIBITOR/LIPID-TRANSFER PROTEIN/SEED STORAGE 2S ALBUMIN SUPERFAMILY PROTEIN"/>
    <property type="match status" value="1"/>
</dbReference>
<protein>
    <recommendedName>
        <fullName evidence="6">Bifunctional inhibitor/plant lipid transfer protein/seed storage helical domain-containing protein</fullName>
    </recommendedName>
</protein>
<dbReference type="OrthoDB" id="665742at2759"/>
<evidence type="ECO:0000256" key="2">
    <source>
        <dbReference type="ARBA" id="ARBA00023121"/>
    </source>
</evidence>
<dbReference type="EMBL" id="JAGGNH010000005">
    <property type="protein sequence ID" value="KAJ0971540.1"/>
    <property type="molecule type" value="Genomic_DNA"/>
</dbReference>
<dbReference type="AlphaFoldDB" id="A0A9D5CEU9"/>
<reference evidence="4" key="1">
    <citation type="submission" date="2021-03" db="EMBL/GenBank/DDBJ databases">
        <authorList>
            <person name="Li Z."/>
            <person name="Yang C."/>
        </authorList>
    </citation>
    <scope>NUCLEOTIDE SEQUENCE</scope>
    <source>
        <strain evidence="4">Dzin_1.0</strain>
        <tissue evidence="4">Leaf</tissue>
    </source>
</reference>
<evidence type="ECO:0008006" key="6">
    <source>
        <dbReference type="Google" id="ProtNLM"/>
    </source>
</evidence>
<dbReference type="Gene3D" id="1.10.110.10">
    <property type="entry name" value="Plant lipid-transfer and hydrophobic proteins"/>
    <property type="match status" value="1"/>
</dbReference>
<keyword evidence="5" id="KW-1185">Reference proteome</keyword>
<dbReference type="GO" id="GO:0006869">
    <property type="term" value="P:lipid transport"/>
    <property type="evidence" value="ECO:0007669"/>
    <property type="project" value="InterPro"/>
</dbReference>
<feature type="signal peptide" evidence="3">
    <location>
        <begin position="1"/>
        <end position="26"/>
    </location>
</feature>
<dbReference type="CDD" id="cd01959">
    <property type="entry name" value="nsLTP2"/>
    <property type="match status" value="1"/>
</dbReference>
<dbReference type="SUPFAM" id="SSF47699">
    <property type="entry name" value="Bifunctional inhibitor/lipid-transfer protein/seed storage 2S albumin"/>
    <property type="match status" value="1"/>
</dbReference>
<dbReference type="InterPro" id="IPR036312">
    <property type="entry name" value="Bifun_inhib/LTP/seed_sf"/>
</dbReference>
<reference evidence="4" key="2">
    <citation type="journal article" date="2022" name="Hortic Res">
        <title>The genome of Dioscorea zingiberensis sheds light on the biosynthesis, origin and evolution of the medicinally important diosgenin saponins.</title>
        <authorList>
            <person name="Li Y."/>
            <person name="Tan C."/>
            <person name="Li Z."/>
            <person name="Guo J."/>
            <person name="Li S."/>
            <person name="Chen X."/>
            <person name="Wang C."/>
            <person name="Dai X."/>
            <person name="Yang H."/>
            <person name="Song W."/>
            <person name="Hou L."/>
            <person name="Xu J."/>
            <person name="Tong Z."/>
            <person name="Xu A."/>
            <person name="Yuan X."/>
            <person name="Wang W."/>
            <person name="Yang Q."/>
            <person name="Chen L."/>
            <person name="Sun Z."/>
            <person name="Wang K."/>
            <person name="Pan B."/>
            <person name="Chen J."/>
            <person name="Bao Y."/>
            <person name="Liu F."/>
            <person name="Qi X."/>
            <person name="Gang D.R."/>
            <person name="Wen J."/>
            <person name="Li J."/>
        </authorList>
    </citation>
    <scope>NUCLEOTIDE SEQUENCE</scope>
    <source>
        <strain evidence="4">Dzin_1.0</strain>
    </source>
</reference>
<dbReference type="PANTHER" id="PTHR33214:SF69">
    <property type="entry name" value="BIFUNCTIONAL INHIBITOR_LIPID-TRANSFER PROTEIN_SEED STORAGE 2S ALBUMIN SUPERFAMILY PROTEIN"/>
    <property type="match status" value="1"/>
</dbReference>